<proteinExistence type="predicted"/>
<evidence type="ECO:0000313" key="9">
    <source>
        <dbReference type="Proteomes" id="UP000281406"/>
    </source>
</evidence>
<evidence type="ECO:0000313" key="8">
    <source>
        <dbReference type="EMBL" id="ROI15628.1"/>
    </source>
</evidence>
<feature type="domain" description="THAP-type" evidence="7">
    <location>
        <begin position="1"/>
        <end position="93"/>
    </location>
</feature>
<comment type="caution">
    <text evidence="8">The sequence shown here is derived from an EMBL/GenBank/DDBJ whole genome shotgun (WGS) entry which is preliminary data.</text>
</comment>
<accession>A0A3N0XE88</accession>
<keyword evidence="4 5" id="KW-0238">DNA-binding</keyword>
<feature type="region of interest" description="Disordered" evidence="6">
    <location>
        <begin position="75"/>
        <end position="105"/>
    </location>
</feature>
<keyword evidence="1" id="KW-0479">Metal-binding</keyword>
<dbReference type="EMBL" id="RJVU01079414">
    <property type="protein sequence ID" value="ROI15628.1"/>
    <property type="molecule type" value="Genomic_DNA"/>
</dbReference>
<dbReference type="Pfam" id="PF05485">
    <property type="entry name" value="THAP"/>
    <property type="match status" value="1"/>
</dbReference>
<dbReference type="GO" id="GO:0003677">
    <property type="term" value="F:DNA binding"/>
    <property type="evidence" value="ECO:0007669"/>
    <property type="project" value="UniProtKB-UniRule"/>
</dbReference>
<evidence type="ECO:0000256" key="4">
    <source>
        <dbReference type="ARBA" id="ARBA00023125"/>
    </source>
</evidence>
<dbReference type="PROSITE" id="PS50950">
    <property type="entry name" value="ZF_THAP"/>
    <property type="match status" value="1"/>
</dbReference>
<gene>
    <name evidence="8" type="ORF">DPX16_22737</name>
</gene>
<evidence type="ECO:0000256" key="3">
    <source>
        <dbReference type="ARBA" id="ARBA00022833"/>
    </source>
</evidence>
<dbReference type="SMART" id="SM00980">
    <property type="entry name" value="THAP"/>
    <property type="match status" value="1"/>
</dbReference>
<dbReference type="OrthoDB" id="10020990at2759"/>
<name>A0A3N0XE88_ANAGA</name>
<dbReference type="InterPro" id="IPR006612">
    <property type="entry name" value="THAP_Znf"/>
</dbReference>
<dbReference type="SUPFAM" id="SSF57716">
    <property type="entry name" value="Glucocorticoid receptor-like (DNA-binding domain)"/>
    <property type="match status" value="1"/>
</dbReference>
<reference evidence="8 9" key="1">
    <citation type="submission" date="2018-10" db="EMBL/GenBank/DDBJ databases">
        <title>Genome assembly for a Yunnan-Guizhou Plateau 3E fish, Anabarilius grahami (Regan), and its evolutionary and genetic applications.</title>
        <authorList>
            <person name="Jiang W."/>
        </authorList>
    </citation>
    <scope>NUCLEOTIDE SEQUENCE [LARGE SCALE GENOMIC DNA]</scope>
    <source>
        <strain evidence="8">AG-KIZ</strain>
        <tissue evidence="8">Muscle</tissue>
    </source>
</reference>
<evidence type="ECO:0000256" key="6">
    <source>
        <dbReference type="SAM" id="MobiDB-lite"/>
    </source>
</evidence>
<dbReference type="GO" id="GO:0008270">
    <property type="term" value="F:zinc ion binding"/>
    <property type="evidence" value="ECO:0007669"/>
    <property type="project" value="UniProtKB-KW"/>
</dbReference>
<evidence type="ECO:0000256" key="5">
    <source>
        <dbReference type="PROSITE-ProRule" id="PRU00309"/>
    </source>
</evidence>
<keyword evidence="3" id="KW-0862">Zinc</keyword>
<sequence length="105" mass="11961">MVKRCAHGVCKSDTRYPERLSGGVVFFPFPKPKTQRERCLQWIKQCGRPHSQLNESNITKHKYVCSKHFMNGKPTPEFPNPVNAVQGPNPAKEKLGGCRKSPKKR</sequence>
<evidence type="ECO:0000256" key="2">
    <source>
        <dbReference type="ARBA" id="ARBA00022771"/>
    </source>
</evidence>
<dbReference type="AlphaFoldDB" id="A0A3N0XE88"/>
<keyword evidence="2 5" id="KW-0863">Zinc-finger</keyword>
<keyword evidence="9" id="KW-1185">Reference proteome</keyword>
<evidence type="ECO:0000259" key="7">
    <source>
        <dbReference type="PROSITE" id="PS50950"/>
    </source>
</evidence>
<protein>
    <recommendedName>
        <fullName evidence="7">THAP-type domain-containing protein</fullName>
    </recommendedName>
</protein>
<evidence type="ECO:0000256" key="1">
    <source>
        <dbReference type="ARBA" id="ARBA00022723"/>
    </source>
</evidence>
<dbReference type="Proteomes" id="UP000281406">
    <property type="component" value="Unassembled WGS sequence"/>
</dbReference>
<organism evidence="8 9">
    <name type="scientific">Anabarilius grahami</name>
    <name type="common">Kanglang fish</name>
    <name type="synonym">Barilius grahami</name>
    <dbReference type="NCBI Taxonomy" id="495550"/>
    <lineage>
        <taxon>Eukaryota</taxon>
        <taxon>Metazoa</taxon>
        <taxon>Chordata</taxon>
        <taxon>Craniata</taxon>
        <taxon>Vertebrata</taxon>
        <taxon>Euteleostomi</taxon>
        <taxon>Actinopterygii</taxon>
        <taxon>Neopterygii</taxon>
        <taxon>Teleostei</taxon>
        <taxon>Ostariophysi</taxon>
        <taxon>Cypriniformes</taxon>
        <taxon>Xenocyprididae</taxon>
        <taxon>Xenocypridinae</taxon>
        <taxon>Xenocypridinae incertae sedis</taxon>
        <taxon>Anabarilius</taxon>
    </lineage>
</organism>